<evidence type="ECO:0000256" key="8">
    <source>
        <dbReference type="ARBA" id="ARBA00022777"/>
    </source>
</evidence>
<keyword evidence="5" id="KW-0597">Phosphoprotein</keyword>
<keyword evidence="12" id="KW-0812">Transmembrane</keyword>
<dbReference type="CDD" id="cd00082">
    <property type="entry name" value="HisKA"/>
    <property type="match status" value="1"/>
</dbReference>
<dbReference type="InterPro" id="IPR035965">
    <property type="entry name" value="PAS-like_dom_sf"/>
</dbReference>
<dbReference type="InterPro" id="IPR004358">
    <property type="entry name" value="Sig_transdc_His_kin-like_C"/>
</dbReference>
<sequence>MRRSNFFQSIQWKLVIMYILLILISMQIIRIYFIQTLEKYYVDNFNQTLYAQANLLSVNLERYLIEDGQSKEEKRAEIDALVDNLFALNGVDVSIVDSSGIIISTTERIPNIVGRKISQIEVNRALLGTRDEAIRVDANTGHRMKFLAFPIKQGNKVLGAVFMKASIEGVYETINRINRIHMTATIIALVFTAFLGYVLSRTITEPIKEITTQAMNMTEGNFDQQVKIYGDDEIGRLGETFNRMAIKLREAIYQNEEEKEKLASILSHMSDGVIATNDEGKIIVVNQRALDIIGLKESLVKDKRIDEVFASLEFPEKEGTIFYKYESENEIKVLKMTFNMMHHIHRGKIGVIIVVHDVTEEQKLEQMRKDFVANVSHELRTPLTTIKSYLEALEDGIEDPELANRFIKVASHETDRMIRLVTDLLQLSRLDEEKTRLNKSYVSIKEMIEDVVDRFSFKCKQKSIDVSVKIPKYLPKILVDRDKIDQVLDNLFSNAIKYSEKGKITVSVRLEQEKLYVEVADTGIGIPKKHLSRLFERFYRVDKARSREMGGTGLGLSIAKEIVKAHHGEIFIESEINKGTKIAFYIPMSERNVKKGMAINEGKS</sequence>
<dbReference type="InterPro" id="IPR036097">
    <property type="entry name" value="HisK_dim/P_sf"/>
</dbReference>
<dbReference type="SUPFAM" id="SSF55874">
    <property type="entry name" value="ATPase domain of HSP90 chaperone/DNA topoisomerase II/histidine kinase"/>
    <property type="match status" value="1"/>
</dbReference>
<keyword evidence="10" id="KW-0902">Two-component regulatory system</keyword>
<dbReference type="OrthoDB" id="9813151at2"/>
<keyword evidence="11 12" id="KW-0472">Membrane</keyword>
<dbReference type="CDD" id="cd16922">
    <property type="entry name" value="HATPase_EvgS-ArcB-TorS-like"/>
    <property type="match status" value="1"/>
</dbReference>
<dbReference type="Pfam" id="PF13188">
    <property type="entry name" value="PAS_8"/>
    <property type="match status" value="1"/>
</dbReference>
<comment type="caution">
    <text evidence="16">The sequence shown here is derived from an EMBL/GenBank/DDBJ whole genome shotgun (WGS) entry which is preliminary data.</text>
</comment>
<dbReference type="PROSITE" id="PS50109">
    <property type="entry name" value="HIS_KIN"/>
    <property type="match status" value="1"/>
</dbReference>
<dbReference type="InterPro" id="IPR057640">
    <property type="entry name" value="Cache_WalK"/>
</dbReference>
<dbReference type="InterPro" id="IPR036890">
    <property type="entry name" value="HATPase_C_sf"/>
</dbReference>
<dbReference type="Gene3D" id="3.30.450.20">
    <property type="entry name" value="PAS domain"/>
    <property type="match status" value="2"/>
</dbReference>
<dbReference type="PROSITE" id="PS50885">
    <property type="entry name" value="HAMP"/>
    <property type="match status" value="1"/>
</dbReference>
<keyword evidence="9" id="KW-0067">ATP-binding</keyword>
<dbReference type="NCBIfam" id="TIGR00229">
    <property type="entry name" value="sensory_box"/>
    <property type="match status" value="1"/>
</dbReference>
<proteinExistence type="predicted"/>
<dbReference type="FunFam" id="3.30.565.10:FF:000006">
    <property type="entry name" value="Sensor histidine kinase WalK"/>
    <property type="match status" value="1"/>
</dbReference>
<dbReference type="FunFam" id="1.10.287.130:FF:000001">
    <property type="entry name" value="Two-component sensor histidine kinase"/>
    <property type="match status" value="1"/>
</dbReference>
<keyword evidence="12" id="KW-1133">Transmembrane helix</keyword>
<evidence type="ECO:0000256" key="1">
    <source>
        <dbReference type="ARBA" id="ARBA00000085"/>
    </source>
</evidence>
<keyword evidence="7" id="KW-0547">Nucleotide-binding</keyword>
<dbReference type="PANTHER" id="PTHR45453:SF1">
    <property type="entry name" value="PHOSPHATE REGULON SENSOR PROTEIN PHOR"/>
    <property type="match status" value="1"/>
</dbReference>
<dbReference type="PRINTS" id="PR00344">
    <property type="entry name" value="BCTRLSENSOR"/>
</dbReference>
<dbReference type="PANTHER" id="PTHR45453">
    <property type="entry name" value="PHOSPHATE REGULON SENSOR PROTEIN PHOR"/>
    <property type="match status" value="1"/>
</dbReference>
<dbReference type="Gene3D" id="1.10.287.130">
    <property type="match status" value="1"/>
</dbReference>
<feature type="domain" description="PAS" evidence="14">
    <location>
        <begin position="258"/>
        <end position="316"/>
    </location>
</feature>
<evidence type="ECO:0000259" key="15">
    <source>
        <dbReference type="PROSITE" id="PS50885"/>
    </source>
</evidence>
<feature type="transmembrane region" description="Helical" evidence="12">
    <location>
        <begin position="12"/>
        <end position="33"/>
    </location>
</feature>
<evidence type="ECO:0000256" key="6">
    <source>
        <dbReference type="ARBA" id="ARBA00022679"/>
    </source>
</evidence>
<dbReference type="SUPFAM" id="SSF55785">
    <property type="entry name" value="PYP-like sensor domain (PAS domain)"/>
    <property type="match status" value="1"/>
</dbReference>
<keyword evidence="17" id="KW-1185">Reference proteome</keyword>
<dbReference type="Gene3D" id="3.30.565.10">
    <property type="entry name" value="Histidine kinase-like ATPase, C-terminal domain"/>
    <property type="match status" value="1"/>
</dbReference>
<dbReference type="Gene3D" id="1.10.8.500">
    <property type="entry name" value="HAMP domain in histidine kinase"/>
    <property type="match status" value="1"/>
</dbReference>
<keyword evidence="8" id="KW-0418">Kinase</keyword>
<organism evidence="16 17">
    <name type="scientific">Vulcanibacillus modesticaldus</name>
    <dbReference type="NCBI Taxonomy" id="337097"/>
    <lineage>
        <taxon>Bacteria</taxon>
        <taxon>Bacillati</taxon>
        <taxon>Bacillota</taxon>
        <taxon>Bacilli</taxon>
        <taxon>Bacillales</taxon>
        <taxon>Bacillaceae</taxon>
        <taxon>Vulcanibacillus</taxon>
    </lineage>
</organism>
<name>A0A1D2YVF8_9BACI</name>
<dbReference type="SUPFAM" id="SSF47384">
    <property type="entry name" value="Homodimeric domain of signal transducing histidine kinase"/>
    <property type="match status" value="1"/>
</dbReference>
<protein>
    <recommendedName>
        <fullName evidence="3">histidine kinase</fullName>
        <ecNumber evidence="3">2.7.13.3</ecNumber>
    </recommendedName>
</protein>
<evidence type="ECO:0000313" key="16">
    <source>
        <dbReference type="EMBL" id="OEF99661.1"/>
    </source>
</evidence>
<dbReference type="InterPro" id="IPR003594">
    <property type="entry name" value="HATPase_dom"/>
</dbReference>
<dbReference type="SUPFAM" id="SSF158472">
    <property type="entry name" value="HAMP domain-like"/>
    <property type="match status" value="1"/>
</dbReference>
<dbReference type="InterPro" id="IPR050351">
    <property type="entry name" value="BphY/WalK/GraS-like"/>
</dbReference>
<dbReference type="EMBL" id="MIJF01000016">
    <property type="protein sequence ID" value="OEF99661.1"/>
    <property type="molecule type" value="Genomic_DNA"/>
</dbReference>
<dbReference type="SMART" id="SM00388">
    <property type="entry name" value="HisKA"/>
    <property type="match status" value="1"/>
</dbReference>
<evidence type="ECO:0000259" key="13">
    <source>
        <dbReference type="PROSITE" id="PS50109"/>
    </source>
</evidence>
<comment type="catalytic activity">
    <reaction evidence="1">
        <text>ATP + protein L-histidine = ADP + protein N-phospho-L-histidine.</text>
        <dbReference type="EC" id="2.7.13.3"/>
    </reaction>
</comment>
<dbReference type="InterPro" id="IPR005467">
    <property type="entry name" value="His_kinase_dom"/>
</dbReference>
<dbReference type="STRING" id="337097.BHF71_07825"/>
<evidence type="ECO:0000256" key="7">
    <source>
        <dbReference type="ARBA" id="ARBA00022741"/>
    </source>
</evidence>
<dbReference type="CDD" id="cd06225">
    <property type="entry name" value="HAMP"/>
    <property type="match status" value="1"/>
</dbReference>
<evidence type="ECO:0000259" key="14">
    <source>
        <dbReference type="PROSITE" id="PS50112"/>
    </source>
</evidence>
<feature type="domain" description="Histidine kinase" evidence="13">
    <location>
        <begin position="374"/>
        <end position="590"/>
    </location>
</feature>
<accession>A0A1D2YVF8</accession>
<dbReference type="SMART" id="SM00304">
    <property type="entry name" value="HAMP"/>
    <property type="match status" value="1"/>
</dbReference>
<dbReference type="Pfam" id="PF00512">
    <property type="entry name" value="HisKA"/>
    <property type="match status" value="1"/>
</dbReference>
<dbReference type="GO" id="GO:0005886">
    <property type="term" value="C:plasma membrane"/>
    <property type="evidence" value="ECO:0007669"/>
    <property type="project" value="UniProtKB-SubCell"/>
</dbReference>
<reference evidence="16 17" key="1">
    <citation type="submission" date="2016-09" db="EMBL/GenBank/DDBJ databases">
        <title>Draft genome sequence for the type strain of Vulcanibacillus modesticaldus BR, a strictly anaerobic, moderately thermophilic, and nitrate-reducing bacterium from deep sea-hydrothermal vents of the Mid-Atlantic Ridge.</title>
        <authorList>
            <person name="Abin C.A."/>
            <person name="Hollibaugh J.T."/>
        </authorList>
    </citation>
    <scope>NUCLEOTIDE SEQUENCE [LARGE SCALE GENOMIC DNA]</scope>
    <source>
        <strain evidence="16 17">BR</strain>
    </source>
</reference>
<dbReference type="RefSeq" id="WP_069656449.1">
    <property type="nucleotide sequence ID" value="NZ_MIJF01000016.1"/>
</dbReference>
<keyword evidence="6" id="KW-0808">Transferase</keyword>
<evidence type="ECO:0000256" key="4">
    <source>
        <dbReference type="ARBA" id="ARBA00022475"/>
    </source>
</evidence>
<keyword evidence="4" id="KW-1003">Cell membrane</keyword>
<comment type="subcellular location">
    <subcellularLocation>
        <location evidence="2">Cell membrane</location>
        <topology evidence="2">Multi-pass membrane protein</topology>
    </subcellularLocation>
</comment>
<evidence type="ECO:0000313" key="17">
    <source>
        <dbReference type="Proteomes" id="UP000243739"/>
    </source>
</evidence>
<dbReference type="Pfam" id="PF00672">
    <property type="entry name" value="HAMP"/>
    <property type="match status" value="1"/>
</dbReference>
<feature type="transmembrane region" description="Helical" evidence="12">
    <location>
        <begin position="180"/>
        <end position="199"/>
    </location>
</feature>
<dbReference type="PROSITE" id="PS50112">
    <property type="entry name" value="PAS"/>
    <property type="match status" value="1"/>
</dbReference>
<dbReference type="GO" id="GO:0000155">
    <property type="term" value="F:phosphorelay sensor kinase activity"/>
    <property type="evidence" value="ECO:0007669"/>
    <property type="project" value="InterPro"/>
</dbReference>
<dbReference type="AlphaFoldDB" id="A0A1D2YVF8"/>
<dbReference type="SMART" id="SM00387">
    <property type="entry name" value="HATPase_c"/>
    <property type="match status" value="1"/>
</dbReference>
<evidence type="ECO:0000256" key="11">
    <source>
        <dbReference type="ARBA" id="ARBA00023136"/>
    </source>
</evidence>
<dbReference type="GO" id="GO:0004721">
    <property type="term" value="F:phosphoprotein phosphatase activity"/>
    <property type="evidence" value="ECO:0007669"/>
    <property type="project" value="TreeGrafter"/>
</dbReference>
<gene>
    <name evidence="16" type="ORF">BHF71_07825</name>
</gene>
<dbReference type="SMART" id="SM00091">
    <property type="entry name" value="PAS"/>
    <property type="match status" value="1"/>
</dbReference>
<dbReference type="GO" id="GO:0016036">
    <property type="term" value="P:cellular response to phosphate starvation"/>
    <property type="evidence" value="ECO:0007669"/>
    <property type="project" value="TreeGrafter"/>
</dbReference>
<dbReference type="CDD" id="cd00130">
    <property type="entry name" value="PAS"/>
    <property type="match status" value="1"/>
</dbReference>
<dbReference type="InterPro" id="IPR003660">
    <property type="entry name" value="HAMP_dom"/>
</dbReference>
<dbReference type="Pfam" id="PF02518">
    <property type="entry name" value="HATPase_c"/>
    <property type="match status" value="1"/>
</dbReference>
<evidence type="ECO:0000256" key="12">
    <source>
        <dbReference type="SAM" id="Phobius"/>
    </source>
</evidence>
<evidence type="ECO:0000256" key="3">
    <source>
        <dbReference type="ARBA" id="ARBA00012438"/>
    </source>
</evidence>
<dbReference type="EC" id="2.7.13.3" evidence="3"/>
<evidence type="ECO:0000256" key="10">
    <source>
        <dbReference type="ARBA" id="ARBA00023012"/>
    </source>
</evidence>
<evidence type="ECO:0000256" key="9">
    <source>
        <dbReference type="ARBA" id="ARBA00022840"/>
    </source>
</evidence>
<evidence type="ECO:0000256" key="5">
    <source>
        <dbReference type="ARBA" id="ARBA00022553"/>
    </source>
</evidence>
<feature type="domain" description="HAMP" evidence="15">
    <location>
        <begin position="201"/>
        <end position="253"/>
    </location>
</feature>
<evidence type="ECO:0000256" key="2">
    <source>
        <dbReference type="ARBA" id="ARBA00004651"/>
    </source>
</evidence>
<dbReference type="Pfam" id="PF23846">
    <property type="entry name" value="Cache_WalK"/>
    <property type="match status" value="1"/>
</dbReference>
<dbReference type="InterPro" id="IPR003661">
    <property type="entry name" value="HisK_dim/P_dom"/>
</dbReference>
<dbReference type="InterPro" id="IPR000014">
    <property type="entry name" value="PAS"/>
</dbReference>
<dbReference type="GO" id="GO:0005524">
    <property type="term" value="F:ATP binding"/>
    <property type="evidence" value="ECO:0007669"/>
    <property type="project" value="UniProtKB-KW"/>
</dbReference>
<dbReference type="Proteomes" id="UP000243739">
    <property type="component" value="Unassembled WGS sequence"/>
</dbReference>